<protein>
    <submittedName>
        <fullName evidence="1">Spo0E family sporulation regulatory protein-aspartic acid phosphatase</fullName>
    </submittedName>
</protein>
<comment type="caution">
    <text evidence="1">The sequence shown here is derived from an EMBL/GenBank/DDBJ whole genome shotgun (WGS) entry which is preliminary data.</text>
</comment>
<proteinExistence type="predicted"/>
<reference evidence="1 2" key="1">
    <citation type="submission" date="2020-08" db="EMBL/GenBank/DDBJ databases">
        <title>Genome public.</title>
        <authorList>
            <person name="Liu C."/>
            <person name="Sun Q."/>
        </authorList>
    </citation>
    <scope>NUCLEOTIDE SEQUENCE [LARGE SCALE GENOMIC DNA]</scope>
    <source>
        <strain evidence="1 2">BX0805</strain>
    </source>
</reference>
<keyword evidence="2" id="KW-1185">Reference proteome</keyword>
<name>A0ABR7IA35_9FIRM</name>
<dbReference type="EMBL" id="JACOQH010000004">
    <property type="protein sequence ID" value="MBC5753780.1"/>
    <property type="molecule type" value="Genomic_DNA"/>
</dbReference>
<evidence type="ECO:0000313" key="1">
    <source>
        <dbReference type="EMBL" id="MBC5753780.1"/>
    </source>
</evidence>
<sequence length="56" mass="6526">MVKQRKEILQTEIEDARQRLDHSLETLNDYDVSYLLSVKLDKLIAEYVELCEAEGA</sequence>
<dbReference type="RefSeq" id="WP_147618574.1">
    <property type="nucleotide sequence ID" value="NZ_JACOQH010000004.1"/>
</dbReference>
<gene>
    <name evidence="1" type="ORF">H8Z76_07020</name>
</gene>
<accession>A0ABR7IA35</accession>
<dbReference type="Proteomes" id="UP000621540">
    <property type="component" value="Unassembled WGS sequence"/>
</dbReference>
<evidence type="ECO:0000313" key="2">
    <source>
        <dbReference type="Proteomes" id="UP000621540"/>
    </source>
</evidence>
<organism evidence="1 2">
    <name type="scientific">Roseburia yibonii</name>
    <dbReference type="NCBI Taxonomy" id="2763063"/>
    <lineage>
        <taxon>Bacteria</taxon>
        <taxon>Bacillati</taxon>
        <taxon>Bacillota</taxon>
        <taxon>Clostridia</taxon>
        <taxon>Lachnospirales</taxon>
        <taxon>Lachnospiraceae</taxon>
        <taxon>Roseburia</taxon>
    </lineage>
</organism>